<evidence type="ECO:0000259" key="4">
    <source>
        <dbReference type="Pfam" id="PF03364"/>
    </source>
</evidence>
<keyword evidence="6" id="KW-1185">Reference proteome</keyword>
<proteinExistence type="inferred from homology"/>
<evidence type="ECO:0000256" key="2">
    <source>
        <dbReference type="ARBA" id="ARBA00011814"/>
    </source>
</evidence>
<dbReference type="PANTHER" id="PTHR12901:SF10">
    <property type="entry name" value="COENZYME Q-BINDING PROTEIN COQ10, MITOCHONDRIAL"/>
    <property type="match status" value="1"/>
</dbReference>
<protein>
    <recommendedName>
        <fullName evidence="4">Coenzyme Q-binding protein COQ10 START domain-containing protein</fullName>
    </recommendedName>
</protein>
<dbReference type="CDD" id="cd07813">
    <property type="entry name" value="COQ10p_like"/>
    <property type="match status" value="1"/>
</dbReference>
<dbReference type="Pfam" id="PF03364">
    <property type="entry name" value="Polyketide_cyc"/>
    <property type="match status" value="1"/>
</dbReference>
<dbReference type="InterPro" id="IPR044996">
    <property type="entry name" value="COQ10-like"/>
</dbReference>
<comment type="function">
    <text evidence="3">Required for the function of coenzyme Q in the respiratory chain. May serve as a chaperone or may be involved in the transport of Q6 from its site of synthesis to the catalytic sites of the respiratory complexes.</text>
</comment>
<comment type="similarity">
    <text evidence="1">Belongs to the COQ10 family.</text>
</comment>
<reference evidence="5" key="1">
    <citation type="journal article" date="2020" name="bioRxiv">
        <title>Whole genome comparisons of ergot fungi reveals the divergence and evolution of species within the genus Claviceps are the result of varying mechanisms driving genome evolution and host range expansion.</title>
        <authorList>
            <person name="Wyka S.A."/>
            <person name="Mondo S.J."/>
            <person name="Liu M."/>
            <person name="Dettman J."/>
            <person name="Nalam V."/>
            <person name="Broders K.D."/>
        </authorList>
    </citation>
    <scope>NUCLEOTIDE SEQUENCE</scope>
    <source>
        <strain evidence="5">CCC 489</strain>
    </source>
</reference>
<comment type="caution">
    <text evidence="5">The sequence shown here is derived from an EMBL/GenBank/DDBJ whole genome shotgun (WGS) entry which is preliminary data.</text>
</comment>
<name>A0A8K0NJ05_9HYPO</name>
<organism evidence="5 6">
    <name type="scientific">Claviceps africana</name>
    <dbReference type="NCBI Taxonomy" id="83212"/>
    <lineage>
        <taxon>Eukaryota</taxon>
        <taxon>Fungi</taxon>
        <taxon>Dikarya</taxon>
        <taxon>Ascomycota</taxon>
        <taxon>Pezizomycotina</taxon>
        <taxon>Sordariomycetes</taxon>
        <taxon>Hypocreomycetidae</taxon>
        <taxon>Hypocreales</taxon>
        <taxon>Clavicipitaceae</taxon>
        <taxon>Claviceps</taxon>
    </lineage>
</organism>
<dbReference type="EMBL" id="SRPY01000058">
    <property type="protein sequence ID" value="KAG5929412.1"/>
    <property type="molecule type" value="Genomic_DNA"/>
</dbReference>
<evidence type="ECO:0000313" key="6">
    <source>
        <dbReference type="Proteomes" id="UP000811619"/>
    </source>
</evidence>
<evidence type="ECO:0000256" key="3">
    <source>
        <dbReference type="ARBA" id="ARBA00024947"/>
    </source>
</evidence>
<dbReference type="InterPro" id="IPR005031">
    <property type="entry name" value="COQ10_START"/>
</dbReference>
<comment type="subunit">
    <text evidence="2">Interacts with coenzyme Q.</text>
</comment>
<dbReference type="Gene3D" id="3.30.530.20">
    <property type="match status" value="1"/>
</dbReference>
<sequence length="218" mass="23710">MSLRIAAPPPSSSLRVAKHLASTRHHHHRSFFSLPGSSSAPPTQTITAVRSLPYAQPSLYKLIADVDAYSTFVPYCSLSRVTQWSPPDQHGRAWPTLADLHVGWGGFNEVFTSQLRCVPDVSVEAVSGDPARLEAKAASAVFKSLVTRWHLRPLPSPQQAAAATPSSPVTEVHLTIKYQFVNPLYAAVSAAVSDKMAGLMIEAFEKRALEQLGSTRNR</sequence>
<dbReference type="InterPro" id="IPR023393">
    <property type="entry name" value="START-like_dom_sf"/>
</dbReference>
<accession>A0A8K0NJ05</accession>
<dbReference type="GO" id="GO:0005739">
    <property type="term" value="C:mitochondrion"/>
    <property type="evidence" value="ECO:0007669"/>
    <property type="project" value="TreeGrafter"/>
</dbReference>
<dbReference type="OrthoDB" id="292693at2759"/>
<evidence type="ECO:0000313" key="5">
    <source>
        <dbReference type="EMBL" id="KAG5929412.1"/>
    </source>
</evidence>
<dbReference type="Proteomes" id="UP000811619">
    <property type="component" value="Unassembled WGS sequence"/>
</dbReference>
<gene>
    <name evidence="5" type="ORF">E4U42_005984</name>
</gene>
<dbReference type="GO" id="GO:0048039">
    <property type="term" value="F:ubiquinone binding"/>
    <property type="evidence" value="ECO:0007669"/>
    <property type="project" value="InterPro"/>
</dbReference>
<dbReference type="PANTHER" id="PTHR12901">
    <property type="entry name" value="SPERM PROTEIN HOMOLOG"/>
    <property type="match status" value="1"/>
</dbReference>
<feature type="domain" description="Coenzyme Q-binding protein COQ10 START" evidence="4">
    <location>
        <begin position="53"/>
        <end position="205"/>
    </location>
</feature>
<evidence type="ECO:0000256" key="1">
    <source>
        <dbReference type="ARBA" id="ARBA00006885"/>
    </source>
</evidence>
<dbReference type="SUPFAM" id="SSF55961">
    <property type="entry name" value="Bet v1-like"/>
    <property type="match status" value="1"/>
</dbReference>
<dbReference type="AlphaFoldDB" id="A0A8K0NJ05"/>
<dbReference type="GO" id="GO:0045333">
    <property type="term" value="P:cellular respiration"/>
    <property type="evidence" value="ECO:0007669"/>
    <property type="project" value="InterPro"/>
</dbReference>